<evidence type="ECO:0000256" key="1">
    <source>
        <dbReference type="ARBA" id="ARBA00022448"/>
    </source>
</evidence>
<keyword evidence="3" id="KW-0249">Electron transport</keyword>
<dbReference type="SUPFAM" id="SSF54862">
    <property type="entry name" value="4Fe-4S ferredoxins"/>
    <property type="match status" value="1"/>
</dbReference>
<evidence type="ECO:0000313" key="8">
    <source>
        <dbReference type="EMBL" id="TQM75168.1"/>
    </source>
</evidence>
<evidence type="ECO:0000259" key="7">
    <source>
        <dbReference type="PROSITE" id="PS51379"/>
    </source>
</evidence>
<comment type="caution">
    <text evidence="8">The sequence shown here is derived from an EMBL/GenBank/DDBJ whole genome shotgun (WGS) entry which is preliminary data.</text>
</comment>
<keyword evidence="4" id="KW-0408">Iron</keyword>
<organism evidence="8 9">
    <name type="scientific">Thermopolyspora flexuosa</name>
    <dbReference type="NCBI Taxonomy" id="103836"/>
    <lineage>
        <taxon>Bacteria</taxon>
        <taxon>Bacillati</taxon>
        <taxon>Actinomycetota</taxon>
        <taxon>Actinomycetes</taxon>
        <taxon>Streptosporangiales</taxon>
        <taxon>Streptosporangiaceae</taxon>
        <taxon>Thermopolyspora</taxon>
    </lineage>
</organism>
<reference evidence="8 9" key="1">
    <citation type="submission" date="2019-06" db="EMBL/GenBank/DDBJ databases">
        <title>Sequencing the genomes of 1000 actinobacteria strains.</title>
        <authorList>
            <person name="Klenk H.-P."/>
        </authorList>
    </citation>
    <scope>NUCLEOTIDE SEQUENCE [LARGE SCALE GENOMIC DNA]</scope>
    <source>
        <strain evidence="8 9">DSM 43186</strain>
    </source>
</reference>
<evidence type="ECO:0000256" key="6">
    <source>
        <dbReference type="SAM" id="MobiDB-lite"/>
    </source>
</evidence>
<sequence length="126" mass="13739">MILRRRRGAATIDAPAAPAAATAPARPGTPERWGEVSFEDRMATVDFRVSERPHIVVDSDVCRSCTTRDCVTACPANLFAPTADGGILFNYEQCFECGTCYQICNREGAITWTYPDGGHGVIFRHG</sequence>
<evidence type="ECO:0000313" key="9">
    <source>
        <dbReference type="Proteomes" id="UP000319213"/>
    </source>
</evidence>
<dbReference type="Gene3D" id="3.30.70.20">
    <property type="match status" value="1"/>
</dbReference>
<dbReference type="GO" id="GO:0005506">
    <property type="term" value="F:iron ion binding"/>
    <property type="evidence" value="ECO:0007669"/>
    <property type="project" value="InterPro"/>
</dbReference>
<dbReference type="PANTHER" id="PTHR43082:SF3">
    <property type="entry name" value="FERREDOXIN-LIKE PROTEIN YDIT"/>
    <property type="match status" value="1"/>
</dbReference>
<evidence type="ECO:0000256" key="4">
    <source>
        <dbReference type="ARBA" id="ARBA00023004"/>
    </source>
</evidence>
<dbReference type="InterPro" id="IPR012206">
    <property type="entry name" value="Fd_FixX"/>
</dbReference>
<evidence type="ECO:0000256" key="2">
    <source>
        <dbReference type="ARBA" id="ARBA00022723"/>
    </source>
</evidence>
<dbReference type="Pfam" id="PF13187">
    <property type="entry name" value="Fer4_9"/>
    <property type="match status" value="1"/>
</dbReference>
<keyword evidence="1" id="KW-0813">Transport</keyword>
<dbReference type="AlphaFoldDB" id="A0A543IX68"/>
<evidence type="ECO:0000256" key="5">
    <source>
        <dbReference type="ARBA" id="ARBA00023014"/>
    </source>
</evidence>
<gene>
    <name evidence="8" type="ORF">FHX40_1869</name>
</gene>
<dbReference type="RefSeq" id="WP_142259233.1">
    <property type="nucleotide sequence ID" value="NZ_BMPV01000007.1"/>
</dbReference>
<evidence type="ECO:0000256" key="3">
    <source>
        <dbReference type="ARBA" id="ARBA00022982"/>
    </source>
</evidence>
<proteinExistence type="predicted"/>
<dbReference type="PANTHER" id="PTHR43082">
    <property type="entry name" value="FERREDOXIN-LIKE"/>
    <property type="match status" value="1"/>
</dbReference>
<accession>A0A543IX68</accession>
<dbReference type="OrthoDB" id="9800260at2"/>
<protein>
    <submittedName>
        <fullName evidence="8">Ferredoxin like protein</fullName>
    </submittedName>
</protein>
<feature type="domain" description="4Fe-4S ferredoxin-type" evidence="7">
    <location>
        <begin position="53"/>
        <end position="84"/>
    </location>
</feature>
<feature type="region of interest" description="Disordered" evidence="6">
    <location>
        <begin position="1"/>
        <end position="32"/>
    </location>
</feature>
<keyword evidence="5" id="KW-0411">Iron-sulfur</keyword>
<name>A0A543IX68_9ACTN</name>
<dbReference type="GO" id="GO:0051536">
    <property type="term" value="F:iron-sulfur cluster binding"/>
    <property type="evidence" value="ECO:0007669"/>
    <property type="project" value="UniProtKB-KW"/>
</dbReference>
<dbReference type="Proteomes" id="UP000319213">
    <property type="component" value="Unassembled WGS sequence"/>
</dbReference>
<dbReference type="PROSITE" id="PS51379">
    <property type="entry name" value="4FE4S_FER_2"/>
    <property type="match status" value="2"/>
</dbReference>
<dbReference type="EMBL" id="VFPQ01000001">
    <property type="protein sequence ID" value="TQM75168.1"/>
    <property type="molecule type" value="Genomic_DNA"/>
</dbReference>
<feature type="compositionally biased region" description="Low complexity" evidence="6">
    <location>
        <begin position="9"/>
        <end position="30"/>
    </location>
</feature>
<keyword evidence="9" id="KW-1185">Reference proteome</keyword>
<dbReference type="InterPro" id="IPR017896">
    <property type="entry name" value="4Fe4S_Fe-S-bd"/>
</dbReference>
<keyword evidence="2" id="KW-0479">Metal-binding</keyword>
<feature type="domain" description="4Fe-4S ferredoxin-type" evidence="7">
    <location>
        <begin position="85"/>
        <end position="115"/>
    </location>
</feature>